<gene>
    <name evidence="2" type="ORF">Tco_0656270</name>
</gene>
<reference evidence="2" key="1">
    <citation type="journal article" date="2022" name="Int. J. Mol. Sci.">
        <title>Draft Genome of Tanacetum Coccineum: Genomic Comparison of Closely Related Tanacetum-Family Plants.</title>
        <authorList>
            <person name="Yamashiro T."/>
            <person name="Shiraishi A."/>
            <person name="Nakayama K."/>
            <person name="Satake H."/>
        </authorList>
    </citation>
    <scope>NUCLEOTIDE SEQUENCE</scope>
</reference>
<accession>A0ABQ4X9K0</accession>
<evidence type="ECO:0000313" key="3">
    <source>
        <dbReference type="Proteomes" id="UP001151760"/>
    </source>
</evidence>
<keyword evidence="3" id="KW-1185">Reference proteome</keyword>
<feature type="compositionally biased region" description="Basic residues" evidence="1">
    <location>
        <begin position="1"/>
        <end position="10"/>
    </location>
</feature>
<comment type="caution">
    <text evidence="2">The sequence shown here is derived from an EMBL/GenBank/DDBJ whole genome shotgun (WGS) entry which is preliminary data.</text>
</comment>
<evidence type="ECO:0000256" key="1">
    <source>
        <dbReference type="SAM" id="MobiDB-lite"/>
    </source>
</evidence>
<sequence>MFGGVKKKISLSKDYPEVEEDRNESTNTTQLKSSIDLPMLKMSSEFSFGWIDGSGTNPGGGFGKPGGGRETRVAEVLEILIEACRLVRAEFLSRSGEGTFIPFGCFLAGDVELDIASKVICEKCGEGVKKIVFEGDDYKVKVVEWIV</sequence>
<protein>
    <submittedName>
        <fullName evidence="2">Uncharacterized protein</fullName>
    </submittedName>
</protein>
<name>A0ABQ4X9K0_9ASTR</name>
<evidence type="ECO:0000313" key="2">
    <source>
        <dbReference type="EMBL" id="GJS61486.1"/>
    </source>
</evidence>
<proteinExistence type="predicted"/>
<organism evidence="2 3">
    <name type="scientific">Tanacetum coccineum</name>
    <dbReference type="NCBI Taxonomy" id="301880"/>
    <lineage>
        <taxon>Eukaryota</taxon>
        <taxon>Viridiplantae</taxon>
        <taxon>Streptophyta</taxon>
        <taxon>Embryophyta</taxon>
        <taxon>Tracheophyta</taxon>
        <taxon>Spermatophyta</taxon>
        <taxon>Magnoliopsida</taxon>
        <taxon>eudicotyledons</taxon>
        <taxon>Gunneridae</taxon>
        <taxon>Pentapetalae</taxon>
        <taxon>asterids</taxon>
        <taxon>campanulids</taxon>
        <taxon>Asterales</taxon>
        <taxon>Asteraceae</taxon>
        <taxon>Asteroideae</taxon>
        <taxon>Anthemideae</taxon>
        <taxon>Anthemidinae</taxon>
        <taxon>Tanacetum</taxon>
    </lineage>
</organism>
<feature type="region of interest" description="Disordered" evidence="1">
    <location>
        <begin position="1"/>
        <end position="30"/>
    </location>
</feature>
<reference evidence="2" key="2">
    <citation type="submission" date="2022-01" db="EMBL/GenBank/DDBJ databases">
        <authorList>
            <person name="Yamashiro T."/>
            <person name="Shiraishi A."/>
            <person name="Satake H."/>
            <person name="Nakayama K."/>
        </authorList>
    </citation>
    <scope>NUCLEOTIDE SEQUENCE</scope>
</reference>
<dbReference type="Proteomes" id="UP001151760">
    <property type="component" value="Unassembled WGS sequence"/>
</dbReference>
<dbReference type="EMBL" id="BQNB010009294">
    <property type="protein sequence ID" value="GJS61486.1"/>
    <property type="molecule type" value="Genomic_DNA"/>
</dbReference>